<evidence type="ECO:0000313" key="2">
    <source>
        <dbReference type="Proteomes" id="UP000027120"/>
    </source>
</evidence>
<feature type="non-terminal residue" evidence="1">
    <location>
        <position position="1"/>
    </location>
</feature>
<organism evidence="1 2">
    <name type="scientific">Citrus sinensis</name>
    <name type="common">Sweet orange</name>
    <name type="synonym">Citrus aurantium var. sinensis</name>
    <dbReference type="NCBI Taxonomy" id="2711"/>
    <lineage>
        <taxon>Eukaryota</taxon>
        <taxon>Viridiplantae</taxon>
        <taxon>Streptophyta</taxon>
        <taxon>Embryophyta</taxon>
        <taxon>Tracheophyta</taxon>
        <taxon>Spermatophyta</taxon>
        <taxon>Magnoliopsida</taxon>
        <taxon>eudicotyledons</taxon>
        <taxon>Gunneridae</taxon>
        <taxon>Pentapetalae</taxon>
        <taxon>rosids</taxon>
        <taxon>malvids</taxon>
        <taxon>Sapindales</taxon>
        <taxon>Rutaceae</taxon>
        <taxon>Aurantioideae</taxon>
        <taxon>Citrus</taxon>
    </lineage>
</organism>
<name>A0A067DX88_CITSI</name>
<accession>A0A067DX88</accession>
<reference evidence="1 2" key="1">
    <citation type="submission" date="2014-04" db="EMBL/GenBank/DDBJ databases">
        <authorList>
            <consortium name="International Citrus Genome Consortium"/>
            <person name="Gmitter F."/>
            <person name="Chen C."/>
            <person name="Farmerie W."/>
            <person name="Harkins T."/>
            <person name="Desany B."/>
            <person name="Mohiuddin M."/>
            <person name="Kodira C."/>
            <person name="Borodovsky M."/>
            <person name="Lomsadze A."/>
            <person name="Burns P."/>
            <person name="Jenkins J."/>
            <person name="Prochnik S."/>
            <person name="Shu S."/>
            <person name="Chapman J."/>
            <person name="Pitluck S."/>
            <person name="Schmutz J."/>
            <person name="Rokhsar D."/>
        </authorList>
    </citation>
    <scope>NUCLEOTIDE SEQUENCE</scope>
</reference>
<sequence>KQFVDKKICTNFVAAHGVFLLKLRVSQDAKKQTSPWKLGEASIGPHKSCFQLSILLHQKQREKAIIILQRVPYSNVLLPPIII</sequence>
<evidence type="ECO:0000313" key="1">
    <source>
        <dbReference type="EMBL" id="KDO43637.1"/>
    </source>
</evidence>
<dbReference type="Proteomes" id="UP000027120">
    <property type="component" value="Unassembled WGS sequence"/>
</dbReference>
<keyword evidence="2" id="KW-1185">Reference proteome</keyword>
<gene>
    <name evidence="1" type="ORF">CISIN_1g0418311mg</name>
</gene>
<proteinExistence type="predicted"/>
<protein>
    <submittedName>
        <fullName evidence="1">Uncharacterized protein</fullName>
    </submittedName>
</protein>
<dbReference type="EMBL" id="KK785366">
    <property type="protein sequence ID" value="KDO43637.1"/>
    <property type="molecule type" value="Genomic_DNA"/>
</dbReference>
<dbReference type="AlphaFoldDB" id="A0A067DX88"/>